<proteinExistence type="inferred from homology"/>
<feature type="domain" description="Kinesin motor" evidence="11">
    <location>
        <begin position="30"/>
        <end position="353"/>
    </location>
</feature>
<evidence type="ECO:0000256" key="10">
    <source>
        <dbReference type="SAM" id="MobiDB-lite"/>
    </source>
</evidence>
<dbReference type="GO" id="GO:0005874">
    <property type="term" value="C:microtubule"/>
    <property type="evidence" value="ECO:0007669"/>
    <property type="project" value="UniProtKB-KW"/>
</dbReference>
<evidence type="ECO:0000313" key="12">
    <source>
        <dbReference type="EMBL" id="KAJ1355026.1"/>
    </source>
</evidence>
<reference evidence="12" key="1">
    <citation type="submission" date="2021-06" db="EMBL/GenBank/DDBJ databases">
        <title>Parelaphostrongylus tenuis whole genome reference sequence.</title>
        <authorList>
            <person name="Garwood T.J."/>
            <person name="Larsen P.A."/>
            <person name="Fountain-Jones N.M."/>
            <person name="Garbe J.R."/>
            <person name="Macchietto M.G."/>
            <person name="Kania S.A."/>
            <person name="Gerhold R.W."/>
            <person name="Richards J.E."/>
            <person name="Wolf T.M."/>
        </authorList>
    </citation>
    <scope>NUCLEOTIDE SEQUENCE</scope>
    <source>
        <strain evidence="12">MNPRO001-30</strain>
        <tissue evidence="12">Meninges</tissue>
    </source>
</reference>
<name>A0AAD5MT45_PARTN</name>
<evidence type="ECO:0000256" key="8">
    <source>
        <dbReference type="RuleBase" id="RU000394"/>
    </source>
</evidence>
<dbReference type="PROSITE" id="PS00411">
    <property type="entry name" value="KINESIN_MOTOR_1"/>
    <property type="match status" value="1"/>
</dbReference>
<dbReference type="GO" id="GO:0005524">
    <property type="term" value="F:ATP binding"/>
    <property type="evidence" value="ECO:0007669"/>
    <property type="project" value="UniProtKB-UniRule"/>
</dbReference>
<dbReference type="PRINTS" id="PR00380">
    <property type="entry name" value="KINESINHEAVY"/>
</dbReference>
<gene>
    <name evidence="12" type="ORF">KIN20_012142</name>
</gene>
<evidence type="ECO:0000256" key="6">
    <source>
        <dbReference type="ARBA" id="ARBA00023212"/>
    </source>
</evidence>
<evidence type="ECO:0000256" key="7">
    <source>
        <dbReference type="PROSITE-ProRule" id="PRU00283"/>
    </source>
</evidence>
<dbReference type="Pfam" id="PF00225">
    <property type="entry name" value="Kinesin"/>
    <property type="match status" value="1"/>
</dbReference>
<dbReference type="GO" id="GO:0003777">
    <property type="term" value="F:microtubule motor activity"/>
    <property type="evidence" value="ECO:0007669"/>
    <property type="project" value="InterPro"/>
</dbReference>
<dbReference type="PANTHER" id="PTHR47969:SF15">
    <property type="entry name" value="CHROMOSOME-ASSOCIATED KINESIN KIF4A-RELATED"/>
    <property type="match status" value="1"/>
</dbReference>
<dbReference type="Pfam" id="PF25764">
    <property type="entry name" value="KIF21A_4th"/>
    <property type="match status" value="1"/>
</dbReference>
<keyword evidence="8" id="KW-0493">Microtubule</keyword>
<comment type="subcellular location">
    <subcellularLocation>
        <location evidence="1">Cytoplasm</location>
        <location evidence="1">Cytoskeleton</location>
    </subcellularLocation>
</comment>
<dbReference type="InterPro" id="IPR027640">
    <property type="entry name" value="Kinesin-like_fam"/>
</dbReference>
<sequence length="662" mass="74989">MDRDSQNKELQVQKRLIRKLPGQTMSDIIPVKVYVRSRPFNAKERLENARECLQFYIESNQISCNGKMFAFDGVLDPSSPQDSVYDLTASSLLEKFFKGFNCTILAYGQTGSGKTFTMGTEETTASMESERRGIIPRLVETIFQQIADIGLNMFQVLVSMLEIYDEKVVDLLSGSREPLQVREQGGIVFVQGLSKVSVKSLNDTMAQLEKGGIHRSKGETAMNALSSRSHAVFTITLEKIGIGDEDIGFTSKLHLVDLAGSERLKKTQAEGTRKLEGIRINEGLLALGNVISALSESGNNRHIPYRDSKITRLLQDSLGGNSHTVMIACVSPADSNAEETLSTLRYADRAKKIKNKPIVNVDSGQQKINELRERIASLEKELAEARTGFAPYRADTDISVFEIEQIKSCLAEKDKLLRLSNERMAEMICQKAIIEEEREHIKEHRERIRLAVTQALRIIKDNSEGDNAFVRQISEVITPDLLEEEEHKISPYRAAHGDTDDEIMDDTFSTKFVDNQSNLEKELGDVVQQIKDKEEILLKALESQNKMDDLMKQHKEEMANLQQQTEALLAEKAKLEKELKKISTNNRLAEERRRKLVEMEKQLAQMRKQMMDMKNLEKRQLHSEEMRKNDASRDRSIETDESSHDEAAERGSREVSAVEDET</sequence>
<keyword evidence="13" id="KW-1185">Reference proteome</keyword>
<dbReference type="EMBL" id="JAHQIW010002308">
    <property type="protein sequence ID" value="KAJ1355026.1"/>
    <property type="molecule type" value="Genomic_DNA"/>
</dbReference>
<dbReference type="AlphaFoldDB" id="A0AAD5MT45"/>
<dbReference type="GO" id="GO:0051231">
    <property type="term" value="P:spindle elongation"/>
    <property type="evidence" value="ECO:0007669"/>
    <property type="project" value="TreeGrafter"/>
</dbReference>
<evidence type="ECO:0000256" key="3">
    <source>
        <dbReference type="ARBA" id="ARBA00022741"/>
    </source>
</evidence>
<keyword evidence="5 9" id="KW-0175">Coiled coil</keyword>
<keyword evidence="6" id="KW-0206">Cytoskeleton</keyword>
<accession>A0AAD5MT45</accession>
<feature type="coiled-coil region" evidence="9">
    <location>
        <begin position="361"/>
        <end position="388"/>
    </location>
</feature>
<evidence type="ECO:0000256" key="5">
    <source>
        <dbReference type="ARBA" id="ARBA00023054"/>
    </source>
</evidence>
<keyword evidence="4 7" id="KW-0067">ATP-binding</keyword>
<comment type="similarity">
    <text evidence="7 8">Belongs to the TRAFAC class myosin-kinesin ATPase superfamily. Kinesin family.</text>
</comment>
<dbReference type="GO" id="GO:0007052">
    <property type="term" value="P:mitotic spindle organization"/>
    <property type="evidence" value="ECO:0007669"/>
    <property type="project" value="TreeGrafter"/>
</dbReference>
<evidence type="ECO:0000259" key="11">
    <source>
        <dbReference type="PROSITE" id="PS50067"/>
    </source>
</evidence>
<evidence type="ECO:0000256" key="9">
    <source>
        <dbReference type="SAM" id="Coils"/>
    </source>
</evidence>
<evidence type="ECO:0000256" key="1">
    <source>
        <dbReference type="ARBA" id="ARBA00004245"/>
    </source>
</evidence>
<keyword evidence="7 8" id="KW-0505">Motor protein</keyword>
<dbReference type="GO" id="GO:0008017">
    <property type="term" value="F:microtubule binding"/>
    <property type="evidence" value="ECO:0007669"/>
    <property type="project" value="InterPro"/>
</dbReference>
<dbReference type="Proteomes" id="UP001196413">
    <property type="component" value="Unassembled WGS sequence"/>
</dbReference>
<dbReference type="SMART" id="SM00129">
    <property type="entry name" value="KISc"/>
    <property type="match status" value="1"/>
</dbReference>
<dbReference type="InterPro" id="IPR001752">
    <property type="entry name" value="Kinesin_motor_dom"/>
</dbReference>
<feature type="region of interest" description="Disordered" evidence="10">
    <location>
        <begin position="617"/>
        <end position="662"/>
    </location>
</feature>
<dbReference type="PROSITE" id="PS50067">
    <property type="entry name" value="KINESIN_MOTOR_2"/>
    <property type="match status" value="1"/>
</dbReference>
<dbReference type="SUPFAM" id="SSF52540">
    <property type="entry name" value="P-loop containing nucleoside triphosphate hydrolases"/>
    <property type="match status" value="1"/>
</dbReference>
<dbReference type="InterPro" id="IPR027417">
    <property type="entry name" value="P-loop_NTPase"/>
</dbReference>
<comment type="caution">
    <text evidence="12">The sequence shown here is derived from an EMBL/GenBank/DDBJ whole genome shotgun (WGS) entry which is preliminary data.</text>
</comment>
<dbReference type="GO" id="GO:0007018">
    <property type="term" value="P:microtubule-based movement"/>
    <property type="evidence" value="ECO:0007669"/>
    <property type="project" value="InterPro"/>
</dbReference>
<dbReference type="Gene3D" id="3.40.850.10">
    <property type="entry name" value="Kinesin motor domain"/>
    <property type="match status" value="1"/>
</dbReference>
<evidence type="ECO:0000256" key="2">
    <source>
        <dbReference type="ARBA" id="ARBA00022490"/>
    </source>
</evidence>
<dbReference type="PANTHER" id="PTHR47969">
    <property type="entry name" value="CHROMOSOME-ASSOCIATED KINESIN KIF4A-RELATED"/>
    <property type="match status" value="1"/>
</dbReference>
<protein>
    <recommendedName>
        <fullName evidence="8">Kinesin-like protein</fullName>
    </recommendedName>
</protein>
<organism evidence="12 13">
    <name type="scientific">Parelaphostrongylus tenuis</name>
    <name type="common">Meningeal worm</name>
    <dbReference type="NCBI Taxonomy" id="148309"/>
    <lineage>
        <taxon>Eukaryota</taxon>
        <taxon>Metazoa</taxon>
        <taxon>Ecdysozoa</taxon>
        <taxon>Nematoda</taxon>
        <taxon>Chromadorea</taxon>
        <taxon>Rhabditida</taxon>
        <taxon>Rhabditina</taxon>
        <taxon>Rhabditomorpha</taxon>
        <taxon>Strongyloidea</taxon>
        <taxon>Metastrongylidae</taxon>
        <taxon>Parelaphostrongylus</taxon>
    </lineage>
</organism>
<dbReference type="InterPro" id="IPR019821">
    <property type="entry name" value="Kinesin_motor_CS"/>
</dbReference>
<dbReference type="GO" id="GO:0005875">
    <property type="term" value="C:microtubule associated complex"/>
    <property type="evidence" value="ECO:0007669"/>
    <property type="project" value="TreeGrafter"/>
</dbReference>
<keyword evidence="3 7" id="KW-0547">Nucleotide-binding</keyword>
<dbReference type="InterPro" id="IPR036961">
    <property type="entry name" value="Kinesin_motor_dom_sf"/>
</dbReference>
<feature type="binding site" evidence="7">
    <location>
        <begin position="108"/>
        <end position="115"/>
    </location>
    <ligand>
        <name>ATP</name>
        <dbReference type="ChEBI" id="CHEBI:30616"/>
    </ligand>
</feature>
<keyword evidence="2" id="KW-0963">Cytoplasm</keyword>
<evidence type="ECO:0000313" key="13">
    <source>
        <dbReference type="Proteomes" id="UP001196413"/>
    </source>
</evidence>
<feature type="compositionally biased region" description="Basic and acidic residues" evidence="10">
    <location>
        <begin position="617"/>
        <end position="653"/>
    </location>
</feature>
<evidence type="ECO:0000256" key="4">
    <source>
        <dbReference type="ARBA" id="ARBA00022840"/>
    </source>
</evidence>